<dbReference type="InterPro" id="IPR014756">
    <property type="entry name" value="Ig_E-set"/>
</dbReference>
<name>A0A7S3K523_9STRA</name>
<evidence type="ECO:0000256" key="1">
    <source>
        <dbReference type="ARBA" id="ARBA00008102"/>
    </source>
</evidence>
<dbReference type="SUPFAM" id="SSF81296">
    <property type="entry name" value="E set domains"/>
    <property type="match status" value="1"/>
</dbReference>
<feature type="compositionally biased region" description="Basic and acidic residues" evidence="2">
    <location>
        <begin position="14"/>
        <end position="27"/>
    </location>
</feature>
<proteinExistence type="inferred from homology"/>
<dbReference type="Gene3D" id="2.70.50.40">
    <property type="entry name" value="GMP phosphodiesterase, delta subunit"/>
    <property type="match status" value="1"/>
</dbReference>
<dbReference type="PANTHER" id="PTHR12976">
    <property type="entry name" value="RETINAL ROD RHODOPSIN-SENSITIVE CGMP 3',5'-CYCLIC PHOSPHODIESTERASE DELTA-SUBUNIT"/>
    <property type="match status" value="1"/>
</dbReference>
<gene>
    <name evidence="4" type="ORF">ALAG00032_LOCUS13195</name>
</gene>
<dbReference type="InterPro" id="IPR037036">
    <property type="entry name" value="PDED_dom_sf"/>
</dbReference>
<dbReference type="PANTHER" id="PTHR12976:SF0">
    <property type="entry name" value="RETINAL ROD RHODOPSIN-SENSITIVE CGMP 3',5'-CYCLIC PHOSPHODIESTERASE SUBUNIT DELTA"/>
    <property type="match status" value="1"/>
</dbReference>
<dbReference type="Pfam" id="PF05351">
    <property type="entry name" value="GMP_PDE_delta"/>
    <property type="match status" value="1"/>
</dbReference>
<sequence>MEAKECRPMVAEAKGSDRQNEGKKCEKDEKKDDCMTGFVVNWMNMRDAFTGRILWEQSDDWENMYDKEIEAHVPAEILKCKAVSREVNFSSRQEMHNFRLEQKILLHGQPFEEWIFTFGFVMPGSTNTWQQVIEAADEMLPVDVLSGNVVIDTRFLDGDTPIANCRVRIFYDG</sequence>
<organism evidence="4">
    <name type="scientific">Aureoumbra lagunensis</name>
    <dbReference type="NCBI Taxonomy" id="44058"/>
    <lineage>
        <taxon>Eukaryota</taxon>
        <taxon>Sar</taxon>
        <taxon>Stramenopiles</taxon>
        <taxon>Ochrophyta</taxon>
        <taxon>Pelagophyceae</taxon>
        <taxon>Pelagomonadales</taxon>
        <taxon>Aureoumbra</taxon>
    </lineage>
</organism>
<dbReference type="EMBL" id="HBIJ01020159">
    <property type="protein sequence ID" value="CAE0372411.1"/>
    <property type="molecule type" value="Transcribed_RNA"/>
</dbReference>
<feature type="domain" description="GMP phosphodiesterase delta subunit" evidence="3">
    <location>
        <begin position="34"/>
        <end position="171"/>
    </location>
</feature>
<accession>A0A7S3K523</accession>
<comment type="similarity">
    <text evidence="1">Belongs to the PDE6D/unc-119 family.</text>
</comment>
<reference evidence="4" key="1">
    <citation type="submission" date="2021-01" db="EMBL/GenBank/DDBJ databases">
        <authorList>
            <person name="Corre E."/>
            <person name="Pelletier E."/>
            <person name="Niang G."/>
            <person name="Scheremetjew M."/>
            <person name="Finn R."/>
            <person name="Kale V."/>
            <person name="Holt S."/>
            <person name="Cochrane G."/>
            <person name="Meng A."/>
            <person name="Brown T."/>
            <person name="Cohen L."/>
        </authorList>
    </citation>
    <scope>NUCLEOTIDE SEQUENCE</scope>
    <source>
        <strain evidence="4">CCMP1510</strain>
    </source>
</reference>
<protein>
    <recommendedName>
        <fullName evidence="3">GMP phosphodiesterase delta subunit domain-containing protein</fullName>
    </recommendedName>
</protein>
<evidence type="ECO:0000313" key="4">
    <source>
        <dbReference type="EMBL" id="CAE0372411.1"/>
    </source>
</evidence>
<evidence type="ECO:0000259" key="3">
    <source>
        <dbReference type="Pfam" id="PF05351"/>
    </source>
</evidence>
<dbReference type="GO" id="GO:0005737">
    <property type="term" value="C:cytoplasm"/>
    <property type="evidence" value="ECO:0007669"/>
    <property type="project" value="TreeGrafter"/>
</dbReference>
<dbReference type="AlphaFoldDB" id="A0A7S3K523"/>
<feature type="region of interest" description="Disordered" evidence="2">
    <location>
        <begin position="1"/>
        <end position="27"/>
    </location>
</feature>
<evidence type="ECO:0000256" key="2">
    <source>
        <dbReference type="SAM" id="MobiDB-lite"/>
    </source>
</evidence>
<dbReference type="InterPro" id="IPR008015">
    <property type="entry name" value="PDED_dom"/>
</dbReference>